<organism evidence="1">
    <name type="scientific">Xenopus laevis</name>
    <name type="common">African clawed frog</name>
    <dbReference type="NCBI Taxonomy" id="8355"/>
    <lineage>
        <taxon>Eukaryota</taxon>
        <taxon>Metazoa</taxon>
        <taxon>Chordata</taxon>
        <taxon>Craniata</taxon>
        <taxon>Vertebrata</taxon>
        <taxon>Euteleostomi</taxon>
        <taxon>Amphibia</taxon>
        <taxon>Batrachia</taxon>
        <taxon>Anura</taxon>
        <taxon>Pipoidea</taxon>
        <taxon>Pipidae</taxon>
        <taxon>Xenopodinae</taxon>
        <taxon>Xenopus</taxon>
        <taxon>Xenopus</taxon>
    </lineage>
</organism>
<dbReference type="Proteomes" id="UP000694892">
    <property type="component" value="Unassembled WGS sequence"/>
</dbReference>
<gene>
    <name evidence="1" type="ORF">XELAEV_180020991mg</name>
</gene>
<feature type="non-terminal residue" evidence="1">
    <location>
        <position position="18"/>
    </location>
</feature>
<protein>
    <submittedName>
        <fullName evidence="1">Uncharacterized protein</fullName>
    </submittedName>
</protein>
<evidence type="ECO:0000313" key="1">
    <source>
        <dbReference type="EMBL" id="OCT56113.1"/>
    </source>
</evidence>
<accession>A0A974BQE2</accession>
<sequence length="18" mass="2068">MKNMKNLLCFIAVLSTLQ</sequence>
<dbReference type="AlphaFoldDB" id="A0A974BQE2"/>
<name>A0A974BQE2_XENLA</name>
<proteinExistence type="predicted"/>
<reference evidence="1" key="1">
    <citation type="submission" date="2016-05" db="EMBL/GenBank/DDBJ databases">
        <title>WGS assembly of Xenopus laevis.</title>
        <authorList>
            <person name="Session A."/>
            <person name="Uno Y."/>
            <person name="Kwon T."/>
            <person name="Chapman J."/>
            <person name="Toyoda A."/>
            <person name="Takahashi S."/>
            <person name="Fukui A."/>
            <person name="Hikosaka A."/>
            <person name="Putnam N."/>
            <person name="Stites J."/>
            <person name="Van Heeringen S."/>
            <person name="Quigley I."/>
            <person name="Heinz S."/>
            <person name="Hellsten U."/>
            <person name="Lyons J."/>
            <person name="Suzuki A."/>
            <person name="Kondo M."/>
            <person name="Ogino H."/>
            <person name="Ochi H."/>
            <person name="Bogdanovic O."/>
            <person name="Lister R."/>
            <person name="Georgiou G."/>
            <person name="Paranjpe S."/>
            <person name="Van Kruijsbergen I."/>
            <person name="Mozaffari S."/>
            <person name="Shu S."/>
            <person name="Schmutz J."/>
            <person name="Jenkins J."/>
            <person name="Grimwood J."/>
            <person name="Carlson J."/>
            <person name="Mitros T."/>
            <person name="Simakov O."/>
            <person name="Heald R."/>
            <person name="Miller K."/>
            <person name="Haudenschild C."/>
            <person name="Kuroki Y."/>
            <person name="Tanaka T."/>
            <person name="Michiue T."/>
            <person name="Watanabe M."/>
            <person name="Kinoshita T."/>
            <person name="Ohta Y."/>
            <person name="Mawaribuchi S."/>
            <person name="Suzuki Y."/>
            <person name="Haramoto Y."/>
            <person name="Yamamoto T."/>
            <person name="Takagi C."/>
            <person name="Kitzman J."/>
            <person name="Shendure J."/>
            <person name="Nakayama T."/>
            <person name="Izutsu Y."/>
            <person name="Robert J."/>
            <person name="Dichmann D."/>
            <person name="Flajnik M."/>
            <person name="Houston D."/>
            <person name="Marcotte E."/>
            <person name="Wallingford J."/>
            <person name="Ito Y."/>
            <person name="Asashima M."/>
            <person name="Ueno N."/>
            <person name="Matsuda Y."/>
            <person name="Jan Veenstra G."/>
            <person name="Fujiyama A."/>
            <person name="Harland R."/>
            <person name="Taira M."/>
            <person name="Rokhsar D.S."/>
        </authorList>
    </citation>
    <scope>NUCLEOTIDE SEQUENCE</scope>
    <source>
        <strain evidence="1">J</strain>
        <tissue evidence="1">Blood</tissue>
    </source>
</reference>
<dbReference type="EMBL" id="KV467442">
    <property type="protein sequence ID" value="OCT56113.1"/>
    <property type="molecule type" value="Genomic_DNA"/>
</dbReference>